<evidence type="ECO:0000256" key="4">
    <source>
        <dbReference type="ARBA" id="ARBA00038381"/>
    </source>
</evidence>
<dbReference type="STRING" id="375451.RD1_2106"/>
<dbReference type="AlphaFoldDB" id="Q167Y8"/>
<comment type="similarity">
    <text evidence="4">Belongs to the YigI thioesterase family.</text>
</comment>
<comment type="catalytic activity">
    <reaction evidence="3">
        <text>a long-chain fatty acyl-CoA + H2O = a long-chain fatty acid + CoA + H(+)</text>
        <dbReference type="Rhea" id="RHEA:67680"/>
        <dbReference type="ChEBI" id="CHEBI:15377"/>
        <dbReference type="ChEBI" id="CHEBI:15378"/>
        <dbReference type="ChEBI" id="CHEBI:57287"/>
        <dbReference type="ChEBI" id="CHEBI:57560"/>
        <dbReference type="ChEBI" id="CHEBI:83139"/>
    </reaction>
</comment>
<dbReference type="InterPro" id="IPR029069">
    <property type="entry name" value="HotDog_dom_sf"/>
</dbReference>
<comment type="catalytic activity">
    <reaction evidence="2">
        <text>a fatty acyl-CoA + H2O = a fatty acid + CoA + H(+)</text>
        <dbReference type="Rhea" id="RHEA:16781"/>
        <dbReference type="ChEBI" id="CHEBI:15377"/>
        <dbReference type="ChEBI" id="CHEBI:15378"/>
        <dbReference type="ChEBI" id="CHEBI:28868"/>
        <dbReference type="ChEBI" id="CHEBI:57287"/>
        <dbReference type="ChEBI" id="CHEBI:77636"/>
        <dbReference type="EC" id="3.1.2.20"/>
    </reaction>
</comment>
<evidence type="ECO:0000259" key="8">
    <source>
        <dbReference type="Pfam" id="PF03061"/>
    </source>
</evidence>
<organism evidence="9 10">
    <name type="scientific">Roseobacter denitrificans (strain ATCC 33942 / OCh 114)</name>
    <name type="common">Erythrobacter sp. (strain OCh 114)</name>
    <name type="synonym">Roseobacter denitrificans</name>
    <dbReference type="NCBI Taxonomy" id="375451"/>
    <lineage>
        <taxon>Bacteria</taxon>
        <taxon>Pseudomonadati</taxon>
        <taxon>Pseudomonadota</taxon>
        <taxon>Alphaproteobacteria</taxon>
        <taxon>Rhodobacterales</taxon>
        <taxon>Roseobacteraceae</taxon>
        <taxon>Roseobacter</taxon>
    </lineage>
</organism>
<dbReference type="Gene3D" id="3.10.129.10">
    <property type="entry name" value="Hotdog Thioesterase"/>
    <property type="match status" value="1"/>
</dbReference>
<evidence type="ECO:0000313" key="9">
    <source>
        <dbReference type="EMBL" id="ABG31705.1"/>
    </source>
</evidence>
<dbReference type="PANTHER" id="PTHR43240">
    <property type="entry name" value="1,4-DIHYDROXY-2-NAPHTHOYL-COA THIOESTERASE 1"/>
    <property type="match status" value="1"/>
</dbReference>
<dbReference type="eggNOG" id="COG2050">
    <property type="taxonomic scope" value="Bacteria"/>
</dbReference>
<dbReference type="PANTHER" id="PTHR43240:SF20">
    <property type="entry name" value="MEDIUM_LONG-CHAIN ACYL-COA THIOESTERASE YIGI"/>
    <property type="match status" value="1"/>
</dbReference>
<dbReference type="KEGG" id="rde:RD1_2106"/>
<dbReference type="CDD" id="cd03443">
    <property type="entry name" value="PaaI_thioesterase"/>
    <property type="match status" value="1"/>
</dbReference>
<evidence type="ECO:0000256" key="2">
    <source>
        <dbReference type="ARBA" id="ARBA00035880"/>
    </source>
</evidence>
<protein>
    <recommendedName>
        <fullName evidence="6">Medium/long-chain acyl-CoA thioesterase YigI</fullName>
        <ecNumber evidence="5">3.1.2.20</ecNumber>
    </recommendedName>
</protein>
<dbReference type="InterPro" id="IPR006683">
    <property type="entry name" value="Thioestr_dom"/>
</dbReference>
<dbReference type="OrthoDB" id="9806185at2"/>
<dbReference type="Pfam" id="PF03061">
    <property type="entry name" value="4HBT"/>
    <property type="match status" value="1"/>
</dbReference>
<dbReference type="Proteomes" id="UP000007029">
    <property type="component" value="Chromosome"/>
</dbReference>
<proteinExistence type="inferred from homology"/>
<keyword evidence="10" id="KW-1185">Reference proteome</keyword>
<comment type="catalytic activity">
    <reaction evidence="7">
        <text>a medium-chain fatty acyl-CoA + H2O = a medium-chain fatty acid + CoA + H(+)</text>
        <dbReference type="Rhea" id="RHEA:68184"/>
        <dbReference type="ChEBI" id="CHEBI:15377"/>
        <dbReference type="ChEBI" id="CHEBI:15378"/>
        <dbReference type="ChEBI" id="CHEBI:57287"/>
        <dbReference type="ChEBI" id="CHEBI:59558"/>
        <dbReference type="ChEBI" id="CHEBI:90546"/>
    </reaction>
</comment>
<dbReference type="EC" id="3.1.2.20" evidence="5"/>
<dbReference type="GO" id="GO:0047617">
    <property type="term" value="F:fatty acyl-CoA hydrolase activity"/>
    <property type="evidence" value="ECO:0007669"/>
    <property type="project" value="UniProtKB-EC"/>
</dbReference>
<feature type="domain" description="Thioesterase" evidence="8">
    <location>
        <begin position="48"/>
        <end position="121"/>
    </location>
</feature>
<evidence type="ECO:0000313" key="10">
    <source>
        <dbReference type="Proteomes" id="UP000007029"/>
    </source>
</evidence>
<gene>
    <name evidence="9" type="ordered locus">RD1_2106</name>
</gene>
<evidence type="ECO:0000256" key="3">
    <source>
        <dbReference type="ARBA" id="ARBA00036002"/>
    </source>
</evidence>
<keyword evidence="1" id="KW-0378">Hydrolase</keyword>
<dbReference type="RefSeq" id="WP_011568322.1">
    <property type="nucleotide sequence ID" value="NC_008209.1"/>
</dbReference>
<sequence>MDQAELNRIQRSFEAQSMMHTLGAELASIAPAAITIKAPILPGSRQQQGFAHAGLTFAIGDSAAGYAALTTLPLDREVVTAEMKINLLAPALGDHLIAKGRIIKTGRQLIVVAADVYAMNGAQERHVAALQGTMVPVPATSKHPA</sequence>
<reference evidence="9 10" key="1">
    <citation type="journal article" date="2007" name="J. Bacteriol.">
        <title>The complete genome sequence of Roseobacter denitrificans reveals a mixotrophic rather than photosynthetic metabolism.</title>
        <authorList>
            <person name="Swingley W.D."/>
            <person name="Sadekar S."/>
            <person name="Mastrian S.D."/>
            <person name="Matthies H.J."/>
            <person name="Hao J."/>
            <person name="Ramos H."/>
            <person name="Acharya C.R."/>
            <person name="Conrad A.L."/>
            <person name="Taylor H.L."/>
            <person name="Dejesa L.C."/>
            <person name="Shah M.K."/>
            <person name="O'huallachain M.E."/>
            <person name="Lince M.T."/>
            <person name="Blankenship R.E."/>
            <person name="Beatty J.T."/>
            <person name="Touchman J.W."/>
        </authorList>
    </citation>
    <scope>NUCLEOTIDE SEQUENCE [LARGE SCALE GENOMIC DNA]</scope>
    <source>
        <strain evidence="10">ATCC 33942 / OCh 114</strain>
    </source>
</reference>
<name>Q167Y8_ROSDO</name>
<evidence type="ECO:0000256" key="6">
    <source>
        <dbReference type="ARBA" id="ARBA00040062"/>
    </source>
</evidence>
<dbReference type="NCBIfam" id="TIGR00369">
    <property type="entry name" value="unchar_dom_1"/>
    <property type="match status" value="1"/>
</dbReference>
<evidence type="ECO:0000256" key="5">
    <source>
        <dbReference type="ARBA" id="ARBA00038894"/>
    </source>
</evidence>
<dbReference type="HOGENOM" id="CLU_089876_5_1_5"/>
<evidence type="ECO:0000256" key="7">
    <source>
        <dbReference type="ARBA" id="ARBA00048062"/>
    </source>
</evidence>
<accession>Q167Y8</accession>
<dbReference type="EMBL" id="CP000362">
    <property type="protein sequence ID" value="ABG31705.1"/>
    <property type="molecule type" value="Genomic_DNA"/>
</dbReference>
<evidence type="ECO:0000256" key="1">
    <source>
        <dbReference type="ARBA" id="ARBA00022801"/>
    </source>
</evidence>
<dbReference type="InterPro" id="IPR003736">
    <property type="entry name" value="PAAI_dom"/>
</dbReference>
<dbReference type="SUPFAM" id="SSF54637">
    <property type="entry name" value="Thioesterase/thiol ester dehydrase-isomerase"/>
    <property type="match status" value="1"/>
</dbReference>